<keyword evidence="4" id="KW-0540">Nuclease</keyword>
<dbReference type="Gene3D" id="3.30.70.270">
    <property type="match status" value="1"/>
</dbReference>
<keyword evidence="8" id="KW-1133">Transmembrane helix</keyword>
<evidence type="ECO:0000256" key="1">
    <source>
        <dbReference type="ARBA" id="ARBA00022670"/>
    </source>
</evidence>
<evidence type="ECO:0000256" key="6">
    <source>
        <dbReference type="ARBA" id="ARBA00022801"/>
    </source>
</evidence>
<keyword evidence="8" id="KW-0812">Transmembrane</keyword>
<dbReference type="GO" id="GO:0008233">
    <property type="term" value="F:peptidase activity"/>
    <property type="evidence" value="ECO:0007669"/>
    <property type="project" value="UniProtKB-KW"/>
</dbReference>
<dbReference type="Gene3D" id="3.10.10.10">
    <property type="entry name" value="HIV Type 1 Reverse Transcriptase, subunit A, domain 1"/>
    <property type="match status" value="1"/>
</dbReference>
<dbReference type="PROSITE" id="PS50994">
    <property type="entry name" value="INTEGRASE"/>
    <property type="match status" value="1"/>
</dbReference>
<reference evidence="11 12" key="1">
    <citation type="journal article" date="2018" name="Cell">
        <title>The Chara Genome: Secondary Complexity and Implications for Plant Terrestrialization.</title>
        <authorList>
            <person name="Nishiyama T."/>
            <person name="Sakayama H."/>
            <person name="Vries J.D."/>
            <person name="Buschmann H."/>
            <person name="Saint-Marcoux D."/>
            <person name="Ullrich K.K."/>
            <person name="Haas F.B."/>
            <person name="Vanderstraeten L."/>
            <person name="Becker D."/>
            <person name="Lang D."/>
            <person name="Vosolsobe S."/>
            <person name="Rombauts S."/>
            <person name="Wilhelmsson P.K.I."/>
            <person name="Janitza P."/>
            <person name="Kern R."/>
            <person name="Heyl A."/>
            <person name="Rumpler F."/>
            <person name="Villalobos L.I.A.C."/>
            <person name="Clay J.M."/>
            <person name="Skokan R."/>
            <person name="Toyoda A."/>
            <person name="Suzuki Y."/>
            <person name="Kagoshima H."/>
            <person name="Schijlen E."/>
            <person name="Tajeshwar N."/>
            <person name="Catarino B."/>
            <person name="Hetherington A.J."/>
            <person name="Saltykova A."/>
            <person name="Bonnot C."/>
            <person name="Breuninger H."/>
            <person name="Symeonidi A."/>
            <person name="Radhakrishnan G.V."/>
            <person name="Van Nieuwerburgh F."/>
            <person name="Deforce D."/>
            <person name="Chang C."/>
            <person name="Karol K.G."/>
            <person name="Hedrich R."/>
            <person name="Ulvskov P."/>
            <person name="Glockner G."/>
            <person name="Delwiche C.F."/>
            <person name="Petrasek J."/>
            <person name="Van de Peer Y."/>
            <person name="Friml J."/>
            <person name="Beilby M."/>
            <person name="Dolan L."/>
            <person name="Kohara Y."/>
            <person name="Sugano S."/>
            <person name="Fujiyama A."/>
            <person name="Delaux P.-M."/>
            <person name="Quint M."/>
            <person name="TheiBen G."/>
            <person name="Hagemann M."/>
            <person name="Harholt J."/>
            <person name="Dunand C."/>
            <person name="Zachgo S."/>
            <person name="Langdale J."/>
            <person name="Maumus F."/>
            <person name="Straeten D.V.D."/>
            <person name="Gould S.B."/>
            <person name="Rensing S.A."/>
        </authorList>
    </citation>
    <scope>NUCLEOTIDE SEQUENCE [LARGE SCALE GENOMIC DNA]</scope>
    <source>
        <strain evidence="11 12">S276</strain>
    </source>
</reference>
<protein>
    <recommendedName>
        <fullName evidence="13">Reverse transcriptase domain-containing protein</fullName>
    </recommendedName>
</protein>
<dbReference type="InterPro" id="IPR043502">
    <property type="entry name" value="DNA/RNA_pol_sf"/>
</dbReference>
<dbReference type="PANTHER" id="PTHR37984">
    <property type="entry name" value="PROTEIN CBG26694"/>
    <property type="match status" value="1"/>
</dbReference>
<dbReference type="InterPro" id="IPR001584">
    <property type="entry name" value="Integrase_cat-core"/>
</dbReference>
<dbReference type="OrthoDB" id="1938712at2759"/>
<comment type="caution">
    <text evidence="11">The sequence shown here is derived from an EMBL/GenBank/DDBJ whole genome shotgun (WGS) entry which is preliminary data.</text>
</comment>
<dbReference type="InterPro" id="IPR000477">
    <property type="entry name" value="RT_dom"/>
</dbReference>
<dbReference type="GO" id="GO:0003964">
    <property type="term" value="F:RNA-directed DNA polymerase activity"/>
    <property type="evidence" value="ECO:0007669"/>
    <property type="project" value="UniProtKB-KW"/>
</dbReference>
<accession>A0A388KV25</accession>
<dbReference type="PANTHER" id="PTHR37984:SF5">
    <property type="entry name" value="PROTEIN NYNRIN-LIKE"/>
    <property type="match status" value="1"/>
</dbReference>
<dbReference type="InterPro" id="IPR050951">
    <property type="entry name" value="Retrovirus_Pol_polyprotein"/>
</dbReference>
<organism evidence="11 12">
    <name type="scientific">Chara braunii</name>
    <name type="common">Braun's stonewort</name>
    <dbReference type="NCBI Taxonomy" id="69332"/>
    <lineage>
        <taxon>Eukaryota</taxon>
        <taxon>Viridiplantae</taxon>
        <taxon>Streptophyta</taxon>
        <taxon>Charophyceae</taxon>
        <taxon>Charales</taxon>
        <taxon>Characeae</taxon>
        <taxon>Chara</taxon>
    </lineage>
</organism>
<dbReference type="GO" id="GO:0006508">
    <property type="term" value="P:proteolysis"/>
    <property type="evidence" value="ECO:0007669"/>
    <property type="project" value="UniProtKB-KW"/>
</dbReference>
<dbReference type="GO" id="GO:0015074">
    <property type="term" value="P:DNA integration"/>
    <property type="evidence" value="ECO:0007669"/>
    <property type="project" value="InterPro"/>
</dbReference>
<evidence type="ECO:0000256" key="8">
    <source>
        <dbReference type="SAM" id="Phobius"/>
    </source>
</evidence>
<evidence type="ECO:0000256" key="2">
    <source>
        <dbReference type="ARBA" id="ARBA00022679"/>
    </source>
</evidence>
<dbReference type="CDD" id="cd01647">
    <property type="entry name" value="RT_LTR"/>
    <property type="match status" value="1"/>
</dbReference>
<dbReference type="AlphaFoldDB" id="A0A388KV25"/>
<dbReference type="Gene3D" id="3.30.420.10">
    <property type="entry name" value="Ribonuclease H-like superfamily/Ribonuclease H"/>
    <property type="match status" value="1"/>
</dbReference>
<dbReference type="InterPro" id="IPR012337">
    <property type="entry name" value="RNaseH-like_sf"/>
</dbReference>
<evidence type="ECO:0000256" key="7">
    <source>
        <dbReference type="ARBA" id="ARBA00022918"/>
    </source>
</evidence>
<keyword evidence="3" id="KW-0548">Nucleotidyltransferase</keyword>
<evidence type="ECO:0008006" key="13">
    <source>
        <dbReference type="Google" id="ProtNLM"/>
    </source>
</evidence>
<keyword evidence="5" id="KW-0255">Endonuclease</keyword>
<evidence type="ECO:0000256" key="4">
    <source>
        <dbReference type="ARBA" id="ARBA00022722"/>
    </source>
</evidence>
<dbReference type="GO" id="GO:0004519">
    <property type="term" value="F:endonuclease activity"/>
    <property type="evidence" value="ECO:0007669"/>
    <property type="project" value="UniProtKB-KW"/>
</dbReference>
<dbReference type="SUPFAM" id="SSF53098">
    <property type="entry name" value="Ribonuclease H-like"/>
    <property type="match status" value="1"/>
</dbReference>
<dbReference type="SUPFAM" id="SSF56672">
    <property type="entry name" value="DNA/RNA polymerases"/>
    <property type="match status" value="1"/>
</dbReference>
<dbReference type="FunFam" id="3.10.10.10:FF:000007">
    <property type="entry name" value="Retrovirus-related Pol polyprotein from transposon 17.6-like Protein"/>
    <property type="match status" value="1"/>
</dbReference>
<sequence>MPTPSPSITVTSPQQFAHFIRQDDVTFFMVDVTDLLHYDPHCPDAELIPLKPDPPSISMTPISTSVLPPSVESTPPSRVDADAEELARYTADLEPAVHDLIREYHDVFPSSFSYVSIPPMRDVEHSIQLVPDFCVHHQAPYKLSIPEATELKRQLEELLRLGFIKPSDSPWGAPVLFVRKADGTLHLCIDYRGLNRYTVKNSYPMLRSDELFDRLAGNRFFTKIDLRSGYHQIRVAAADQPKTAFRSGFGHYEFTVMPFGLTNAPATFQRAMNDIFRDILEQYVLVYLDDILAYSRTLDEHLRHLRDVLDRLRRHGFYTKLSKCRFALHKVDFLGNYVSDQGLHMDDAKITAIAEWPAPTSAKQLRSFLGLISYYSNFIRGYASRFWRRLHEVYDTLLRFSSSYHPQTDGQTEITNRTLGDILRKIVRDDQQWDLHLAHAEISYNHAVSPATGMSPYYCDLGYHPRVPADFLRPSQMHPDTSCPALDDWVAHITSIMKTTHEHIAASQTPMAARATRSRMDHPLKVGDDVLIDARHLQLEADTLRKFRRRFFGPRSILQAVGSDTASRPISFCMKLPDYLRQARVHDVYYVSFLIADRLSVSLDDHTSALHPSLWTATRSSSFQTSLVAESPTTTLLTSSILYVGRVTLMRRLPGSPSSTCSTLACWCVPMTMLVVLGSLLLSPLTLLLLLRLRRPLKLSLLHLRQTFSSSQMLLSVHSALVVVMLDTTIDSNLPSHVFDFSVLHPHQFCYFSSSTLRLFLDGIPDFSLWTSSAASWTSSRSALATSDVATLLPLYPVQYPACVA</sequence>
<evidence type="ECO:0000259" key="10">
    <source>
        <dbReference type="PROSITE" id="PS50994"/>
    </source>
</evidence>
<keyword evidence="2" id="KW-0808">Transferase</keyword>
<dbReference type="Pfam" id="PF00078">
    <property type="entry name" value="RVT_1"/>
    <property type="match status" value="1"/>
</dbReference>
<dbReference type="EMBL" id="BFEA01000191">
    <property type="protein sequence ID" value="GBG73842.1"/>
    <property type="molecule type" value="Genomic_DNA"/>
</dbReference>
<dbReference type="GO" id="GO:0003676">
    <property type="term" value="F:nucleic acid binding"/>
    <property type="evidence" value="ECO:0007669"/>
    <property type="project" value="InterPro"/>
</dbReference>
<keyword evidence="1" id="KW-0645">Protease</keyword>
<keyword evidence="8" id="KW-0472">Membrane</keyword>
<dbReference type="InterPro" id="IPR036397">
    <property type="entry name" value="RNaseH_sf"/>
</dbReference>
<evidence type="ECO:0000313" key="11">
    <source>
        <dbReference type="EMBL" id="GBG73842.1"/>
    </source>
</evidence>
<keyword evidence="12" id="KW-1185">Reference proteome</keyword>
<feature type="domain" description="Reverse transcriptase" evidence="9">
    <location>
        <begin position="159"/>
        <end position="338"/>
    </location>
</feature>
<feature type="domain" description="Integrase catalytic" evidence="10">
    <location>
        <begin position="261"/>
        <end position="464"/>
    </location>
</feature>
<evidence type="ECO:0000259" key="9">
    <source>
        <dbReference type="PROSITE" id="PS50878"/>
    </source>
</evidence>
<dbReference type="Gramene" id="GBG73842">
    <property type="protein sequence ID" value="GBG73842"/>
    <property type="gene ID" value="CBR_g17553"/>
</dbReference>
<proteinExistence type="predicted"/>
<name>A0A388KV25_CHABU</name>
<dbReference type="InterPro" id="IPR043128">
    <property type="entry name" value="Rev_trsase/Diguanyl_cyclase"/>
</dbReference>
<feature type="transmembrane region" description="Helical" evidence="8">
    <location>
        <begin position="671"/>
        <end position="691"/>
    </location>
</feature>
<gene>
    <name evidence="11" type="ORF">CBR_g17553</name>
</gene>
<evidence type="ECO:0000313" key="12">
    <source>
        <dbReference type="Proteomes" id="UP000265515"/>
    </source>
</evidence>
<dbReference type="Proteomes" id="UP000265515">
    <property type="component" value="Unassembled WGS sequence"/>
</dbReference>
<keyword evidence="6" id="KW-0378">Hydrolase</keyword>
<evidence type="ECO:0000256" key="5">
    <source>
        <dbReference type="ARBA" id="ARBA00022759"/>
    </source>
</evidence>
<keyword evidence="7" id="KW-0695">RNA-directed DNA polymerase</keyword>
<dbReference type="PROSITE" id="PS50878">
    <property type="entry name" value="RT_POL"/>
    <property type="match status" value="1"/>
</dbReference>
<evidence type="ECO:0000256" key="3">
    <source>
        <dbReference type="ARBA" id="ARBA00022695"/>
    </source>
</evidence>